<protein>
    <submittedName>
        <fullName evidence="1">Uncharacterized protein</fullName>
    </submittedName>
</protein>
<comment type="caution">
    <text evidence="1">The sequence shown here is derived from an EMBL/GenBank/DDBJ whole genome shotgun (WGS) entry which is preliminary data.</text>
</comment>
<sequence>AHYSVSDSTRRYRSRLQSLRVHAANGQAKEPLVHESWPKYDGNDAIAVLVDLFLGRICHPFSCQQRARSERHFIQSDQRYYHLLNQGHPLLNNLCI</sequence>
<evidence type="ECO:0000313" key="2">
    <source>
        <dbReference type="Proteomes" id="UP000688947"/>
    </source>
</evidence>
<reference evidence="1" key="1">
    <citation type="submission" date="2021-01" db="EMBL/GenBank/DDBJ databases">
        <title>Phytophthora aleatoria, a newly-described species from Pinus radiata is distinct from Phytophthora cactorum isolates based on comparative genomics.</title>
        <authorList>
            <person name="Mcdougal R."/>
            <person name="Panda P."/>
            <person name="Williams N."/>
            <person name="Studholme D.J."/>
        </authorList>
    </citation>
    <scope>NUCLEOTIDE SEQUENCE</scope>
    <source>
        <strain evidence="1">NZFS 3830</strain>
    </source>
</reference>
<feature type="non-terminal residue" evidence="1">
    <location>
        <position position="96"/>
    </location>
</feature>
<dbReference type="AlphaFoldDB" id="A0A8T1TJP7"/>
<name>A0A8T1TJP7_9STRA</name>
<gene>
    <name evidence="1" type="ORF">JG687_00019499</name>
</gene>
<proteinExistence type="predicted"/>
<dbReference type="EMBL" id="JAENGZ010003371">
    <property type="protein sequence ID" value="KAG6941689.1"/>
    <property type="molecule type" value="Genomic_DNA"/>
</dbReference>
<accession>A0A8T1TJP7</accession>
<organism evidence="1 2">
    <name type="scientific">Phytophthora cactorum</name>
    <dbReference type="NCBI Taxonomy" id="29920"/>
    <lineage>
        <taxon>Eukaryota</taxon>
        <taxon>Sar</taxon>
        <taxon>Stramenopiles</taxon>
        <taxon>Oomycota</taxon>
        <taxon>Peronosporomycetes</taxon>
        <taxon>Peronosporales</taxon>
        <taxon>Peronosporaceae</taxon>
        <taxon>Phytophthora</taxon>
    </lineage>
</organism>
<dbReference type="Proteomes" id="UP000688947">
    <property type="component" value="Unassembled WGS sequence"/>
</dbReference>
<evidence type="ECO:0000313" key="1">
    <source>
        <dbReference type="EMBL" id="KAG6941689.1"/>
    </source>
</evidence>